<feature type="chain" id="PRO_5039386595" description="Secreted protein" evidence="2">
    <location>
        <begin position="29"/>
        <end position="133"/>
    </location>
</feature>
<evidence type="ECO:0000256" key="2">
    <source>
        <dbReference type="SAM" id="SignalP"/>
    </source>
</evidence>
<evidence type="ECO:0000313" key="4">
    <source>
        <dbReference type="Proteomes" id="UP000594205"/>
    </source>
</evidence>
<evidence type="ECO:0000256" key="1">
    <source>
        <dbReference type="SAM" id="MobiDB-lite"/>
    </source>
</evidence>
<feature type="signal peptide" evidence="2">
    <location>
        <begin position="1"/>
        <end position="28"/>
    </location>
</feature>
<feature type="compositionally biased region" description="Low complexity" evidence="1">
    <location>
        <begin position="56"/>
        <end position="74"/>
    </location>
</feature>
<evidence type="ECO:0000313" key="3">
    <source>
        <dbReference type="EMBL" id="QOV40397.1"/>
    </source>
</evidence>
<gene>
    <name evidence="3" type="ORF">IM697_19505</name>
</gene>
<evidence type="ECO:0008006" key="5">
    <source>
        <dbReference type="Google" id="ProtNLM"/>
    </source>
</evidence>
<accession>A0A7M2SVM1</accession>
<dbReference type="Proteomes" id="UP000594205">
    <property type="component" value="Chromosome"/>
</dbReference>
<dbReference type="EMBL" id="CP063373">
    <property type="protein sequence ID" value="QOV40397.1"/>
    <property type="molecule type" value="Genomic_DNA"/>
</dbReference>
<keyword evidence="4" id="KW-1185">Reference proteome</keyword>
<dbReference type="AlphaFoldDB" id="A0A7M2SVM1"/>
<name>A0A7M2SVM1_9ACTN</name>
<dbReference type="PROSITE" id="PS51257">
    <property type="entry name" value="PROKAR_LIPOPROTEIN"/>
    <property type="match status" value="1"/>
</dbReference>
<keyword evidence="2" id="KW-0732">Signal</keyword>
<dbReference type="KEGG" id="sfeu:IM697_19505"/>
<protein>
    <recommendedName>
        <fullName evidence="5">Secreted protein</fullName>
    </recommendedName>
</protein>
<organism evidence="3 4">
    <name type="scientific">Streptomyces ferrugineus</name>
    <dbReference type="NCBI Taxonomy" id="1413221"/>
    <lineage>
        <taxon>Bacteria</taxon>
        <taxon>Bacillati</taxon>
        <taxon>Actinomycetota</taxon>
        <taxon>Actinomycetes</taxon>
        <taxon>Kitasatosporales</taxon>
        <taxon>Streptomycetaceae</taxon>
        <taxon>Streptomyces</taxon>
    </lineage>
</organism>
<reference evidence="3 4" key="1">
    <citation type="submission" date="2020-10" db="EMBL/GenBank/DDBJ databases">
        <title>Streptomyces ferrugineus complate genome analysis.</title>
        <authorList>
            <person name="Anwar N."/>
        </authorList>
    </citation>
    <scope>NUCLEOTIDE SEQUENCE [LARGE SCALE GENOMIC DNA]</scope>
    <source>
        <strain evidence="3 4">CCTCC AA2014009</strain>
    </source>
</reference>
<sequence>MMRKRTGGRWLVAALTASALLISGCMGMGSVDPDELPGVYHNDATGGEIVLDSDGTFSATDVSTDDSSSPDDFSGQWEYISSDTSSDFIMLDIKDGGLRKVTGVQLYPSGRGTVEFRAPDEPPYLVLTKVKAP</sequence>
<feature type="region of interest" description="Disordered" evidence="1">
    <location>
        <begin position="55"/>
        <end position="74"/>
    </location>
</feature>
<proteinExistence type="predicted"/>